<name>K0B8Q6_9ARCH</name>
<dbReference type="Proteomes" id="UP000006100">
    <property type="component" value="Chromosome"/>
</dbReference>
<evidence type="ECO:0000313" key="1">
    <source>
        <dbReference type="EMBL" id="AFS82563.1"/>
    </source>
</evidence>
<dbReference type="HOGENOM" id="CLU_151083_0_0_2"/>
<sequence>MLGKGIGLLALLIIVASITPAFALTELERASIDNPKVTNAFGVPIGNKINVDQQIQIAADITNNQEKSQTFYYLVQIKNSEGFTMKVDWFSGKLNPHQKWNTSVFWVPQDAGEFTAEIFVWEGFPVNHKALAEYSTIQISVS</sequence>
<evidence type="ECO:0000313" key="2">
    <source>
        <dbReference type="Proteomes" id="UP000006100"/>
    </source>
</evidence>
<dbReference type="eggNOG" id="arCOG08800">
    <property type="taxonomic scope" value="Archaea"/>
</dbReference>
<keyword evidence="2" id="KW-1185">Reference proteome</keyword>
<dbReference type="AlphaFoldDB" id="K0B8Q6"/>
<dbReference type="OrthoDB" id="11516at2157"/>
<dbReference type="KEGG" id="nir:NSED_03785"/>
<organism evidence="1 2">
    <name type="scientific">Candidatus Nitrosopumilus sediminis</name>
    <dbReference type="NCBI Taxonomy" id="1229909"/>
    <lineage>
        <taxon>Archaea</taxon>
        <taxon>Nitrososphaerota</taxon>
        <taxon>Nitrososphaeria</taxon>
        <taxon>Nitrosopumilales</taxon>
        <taxon>Nitrosopumilaceae</taxon>
        <taxon>Nitrosopumilus</taxon>
    </lineage>
</organism>
<accession>K0B8Q6</accession>
<evidence type="ECO:0008006" key="3">
    <source>
        <dbReference type="Google" id="ProtNLM"/>
    </source>
</evidence>
<gene>
    <name evidence="1" type="ORF">NSED_03785</name>
</gene>
<dbReference type="RefSeq" id="WP_014964935.1">
    <property type="nucleotide sequence ID" value="NC_018656.1"/>
</dbReference>
<dbReference type="STRING" id="1229909.NSED_03785"/>
<dbReference type="PATRIC" id="fig|1229909.8.peg.818"/>
<dbReference type="EMBL" id="CP003843">
    <property type="protein sequence ID" value="AFS82563.1"/>
    <property type="molecule type" value="Genomic_DNA"/>
</dbReference>
<protein>
    <recommendedName>
        <fullName evidence="3">DUF1616 domain-containing protein</fullName>
    </recommendedName>
</protein>
<proteinExistence type="predicted"/>
<dbReference type="GeneID" id="13697775"/>
<reference evidence="1 2" key="1">
    <citation type="journal article" date="2012" name="J. Bacteriol.">
        <title>Draft Genome Sequence of an Ammonia-Oxidizing Archaeon, "Candidatus Nitrosopumilus sediminis" AR2, from Svalbard in the Arctic Circle.</title>
        <authorList>
            <person name="Park S.J."/>
            <person name="Kim J.G."/>
            <person name="Jung M.Y."/>
            <person name="Kim S.J."/>
            <person name="Cha I.T."/>
            <person name="Ghai R."/>
            <person name="Martin-Cuadrado A.B."/>
            <person name="Rodriguez-Valera F."/>
            <person name="Rhee S.K."/>
        </authorList>
    </citation>
    <scope>NUCLEOTIDE SEQUENCE [LARGE SCALE GENOMIC DNA]</scope>
    <source>
        <strain evidence="1 2">AR2</strain>
    </source>
</reference>